<protein>
    <recommendedName>
        <fullName evidence="2">PPM-type phosphatase domain-containing protein</fullName>
    </recommendedName>
</protein>
<keyword evidence="4" id="KW-1185">Reference proteome</keyword>
<dbReference type="InterPro" id="IPR039123">
    <property type="entry name" value="PPTC7"/>
</dbReference>
<organism evidence="3 4">
    <name type="scientific">Papaver somniferum</name>
    <name type="common">Opium poppy</name>
    <dbReference type="NCBI Taxonomy" id="3469"/>
    <lineage>
        <taxon>Eukaryota</taxon>
        <taxon>Viridiplantae</taxon>
        <taxon>Streptophyta</taxon>
        <taxon>Embryophyta</taxon>
        <taxon>Tracheophyta</taxon>
        <taxon>Spermatophyta</taxon>
        <taxon>Magnoliopsida</taxon>
        <taxon>Ranunculales</taxon>
        <taxon>Papaveraceae</taxon>
        <taxon>Papaveroideae</taxon>
        <taxon>Papaver</taxon>
    </lineage>
</organism>
<dbReference type="SMART" id="SM00332">
    <property type="entry name" value="PP2Cc"/>
    <property type="match status" value="1"/>
</dbReference>
<dbReference type="Gramene" id="RZC64612">
    <property type="protein sequence ID" value="RZC64612"/>
    <property type="gene ID" value="C5167_008298"/>
</dbReference>
<dbReference type="STRING" id="3469.A0A4Y7JX26"/>
<evidence type="ECO:0000313" key="4">
    <source>
        <dbReference type="Proteomes" id="UP000316621"/>
    </source>
</evidence>
<dbReference type="InterPro" id="IPR001932">
    <property type="entry name" value="PPM-type_phosphatase-like_dom"/>
</dbReference>
<dbReference type="PANTHER" id="PTHR12320">
    <property type="entry name" value="PROTEIN PHOSPHATASE 2C"/>
    <property type="match status" value="1"/>
</dbReference>
<dbReference type="Proteomes" id="UP000316621">
    <property type="component" value="Chromosome 6"/>
</dbReference>
<sequence length="910" mass="97050">MADHFLLDFPSNSFHTSSILCISSKPYYNFNRVTQFHQLSSRKRRSAHQILAKPSTTTTITPSETVSGDSSHHSITECSDGSIIFRFGAPPKDMESEKSTSLEGDFEVEGVVKGDEVVSAEGVVKGDEVVSVEGVVKDEQALVPVMSEKVELLEEEEVGMPEVGSAEIGGTGDEKIEVVSTECVKEMDTPVVSDIKQDNGCVVDTAIDDNLAQEEVSIPVKSEEAVAESICEDSVVLKVEKDTSGNVEISPSVQSDMVHGSERSLGVEEGVVDSGSVIDGVDSGSASEPDSVLDVDAVIDSDEDSEEKDMDMLMPQIIALDEGKGSVCVEDPKEDKDDKVTTYATVSETLEADSGEKLVDESVPQTIVLDEGKGSLCVEDPEEDMDRKVITYATASVTLKADSDKKLVDECVPQTIVVDEVKDSLCVEDPEEDTDENVVTYATASETSGADSDKKLVDECVPQTIALDEAESYVCVEAPEGDTGNAVVTDPTASETSEADSGKKSVDELVPQCSALDGGKISVCLEDPEENPDDKLVTHYTASETSEGDSENKHPDPATDVNNNVKEHGPAADVNKNLKELDPAADVNNTLEELGETNTVQDAVEIEDIKPVVILHTYSNEGDSENNATSEATSLGSVKSQDAEIPLTSSTEIPVVSTPGLVLSSSAAMLPHPSKALSGGEDAFFIKCQRWLGVADGVGQWSLEGINAGLYAQELMENCGRIISVSESIKVTEPDKVIIGSAAKARSLGSSTILVAYFDGQVFHAANIGDSGFIIIRNGTVFRRSSPMLHGFNFPLQIERGDDPTSMIEKYDIDLDEGDVIIAATDGLFDNLYEQEIALIVSKSLEANLKPKEIADFLANRAQEVGRSKLGRSPFADAAKAAGYTSYSGGKLDDVTVIVSVVQNSSDLNL</sequence>
<feature type="region of interest" description="Disordered" evidence="1">
    <location>
        <begin position="481"/>
        <end position="506"/>
    </location>
</feature>
<dbReference type="PANTHER" id="PTHR12320:SF1">
    <property type="entry name" value="PROTEIN PHOSPHATASE PTC7 HOMOLOG"/>
    <property type="match status" value="1"/>
</dbReference>
<evidence type="ECO:0000256" key="1">
    <source>
        <dbReference type="SAM" id="MobiDB-lite"/>
    </source>
</evidence>
<dbReference type="SUPFAM" id="SSF81606">
    <property type="entry name" value="PP2C-like"/>
    <property type="match status" value="1"/>
</dbReference>
<dbReference type="GO" id="GO:0004722">
    <property type="term" value="F:protein serine/threonine phosphatase activity"/>
    <property type="evidence" value="ECO:0007669"/>
    <property type="project" value="TreeGrafter"/>
</dbReference>
<accession>A0A4Y7JX26</accession>
<name>A0A4Y7JX26_PAPSO</name>
<dbReference type="InterPro" id="IPR036457">
    <property type="entry name" value="PPM-type-like_dom_sf"/>
</dbReference>
<dbReference type="PROSITE" id="PS51746">
    <property type="entry name" value="PPM_2"/>
    <property type="match status" value="1"/>
</dbReference>
<feature type="region of interest" description="Disordered" evidence="1">
    <location>
        <begin position="620"/>
        <end position="640"/>
    </location>
</feature>
<gene>
    <name evidence="3" type="ORF">C5167_008298</name>
</gene>
<feature type="domain" description="PPM-type phosphatase" evidence="2">
    <location>
        <begin position="667"/>
        <end position="902"/>
    </location>
</feature>
<dbReference type="EMBL" id="CM010720">
    <property type="protein sequence ID" value="RZC64612.1"/>
    <property type="molecule type" value="Genomic_DNA"/>
</dbReference>
<evidence type="ECO:0000259" key="2">
    <source>
        <dbReference type="PROSITE" id="PS51746"/>
    </source>
</evidence>
<dbReference type="SMART" id="SM00331">
    <property type="entry name" value="PP2C_SIG"/>
    <property type="match status" value="1"/>
</dbReference>
<feature type="region of interest" description="Disordered" evidence="1">
    <location>
        <begin position="542"/>
        <end position="568"/>
    </location>
</feature>
<evidence type="ECO:0000313" key="3">
    <source>
        <dbReference type="EMBL" id="RZC64612.1"/>
    </source>
</evidence>
<proteinExistence type="predicted"/>
<dbReference type="AlphaFoldDB" id="A0A4Y7JX26"/>
<reference evidence="3 4" key="1">
    <citation type="journal article" date="2018" name="Science">
        <title>The opium poppy genome and morphinan production.</title>
        <authorList>
            <person name="Guo L."/>
            <person name="Winzer T."/>
            <person name="Yang X."/>
            <person name="Li Y."/>
            <person name="Ning Z."/>
            <person name="He Z."/>
            <person name="Teodor R."/>
            <person name="Lu Y."/>
            <person name="Bowser T.A."/>
            <person name="Graham I.A."/>
            <person name="Ye K."/>
        </authorList>
    </citation>
    <scope>NUCLEOTIDE SEQUENCE [LARGE SCALE GENOMIC DNA]</scope>
    <source>
        <strain evidence="4">cv. HN1</strain>
        <tissue evidence="3">Leaves</tissue>
    </source>
</reference>
<dbReference type="Gene3D" id="3.60.40.10">
    <property type="entry name" value="PPM-type phosphatase domain"/>
    <property type="match status" value="2"/>
</dbReference>